<dbReference type="AlphaFoldDB" id="A0A5A7Q3G5"/>
<sequence>MEGNPPVNPIPNEATVKRYKSIWRVVLIFNFALGGYMFWQSGKKPRGKEKTAVPTEEVAPETPVIVSPPVEPEPVIPTPITSPVIVRQPVTEDQQREIFNWILEEKRKVKPTSREEKKRMDEEKAILKEFIRAKSILWI</sequence>
<dbReference type="EMBL" id="BKCP01005628">
    <property type="protein sequence ID" value="GER39398.1"/>
    <property type="molecule type" value="Genomic_DNA"/>
</dbReference>
<evidence type="ECO:0000256" key="2">
    <source>
        <dbReference type="SAM" id="Phobius"/>
    </source>
</evidence>
<dbReference type="PANTHER" id="PTHR34364:SF1">
    <property type="entry name" value="WAS_WASL-INTERACTING FAMILY PROTEIN"/>
    <property type="match status" value="1"/>
</dbReference>
<protein>
    <submittedName>
        <fullName evidence="3">Uncharacterized protein</fullName>
    </submittedName>
</protein>
<accession>A0A5A7Q3G5</accession>
<evidence type="ECO:0000313" key="4">
    <source>
        <dbReference type="Proteomes" id="UP000325081"/>
    </source>
</evidence>
<dbReference type="PANTHER" id="PTHR34364">
    <property type="entry name" value="WAS/WASL-INTERACTING FAMILY PROTEIN"/>
    <property type="match status" value="1"/>
</dbReference>
<comment type="caution">
    <text evidence="3">The sequence shown here is derived from an EMBL/GenBank/DDBJ whole genome shotgun (WGS) entry which is preliminary data.</text>
</comment>
<dbReference type="Proteomes" id="UP000325081">
    <property type="component" value="Unassembled WGS sequence"/>
</dbReference>
<keyword evidence="2" id="KW-0472">Membrane</keyword>
<dbReference type="OrthoDB" id="1907935at2759"/>
<keyword evidence="2" id="KW-0812">Transmembrane</keyword>
<name>A0A5A7Q3G5_STRAF</name>
<gene>
    <name evidence="3" type="ORF">STAS_16014</name>
</gene>
<evidence type="ECO:0000313" key="3">
    <source>
        <dbReference type="EMBL" id="GER39398.1"/>
    </source>
</evidence>
<feature type="region of interest" description="Disordered" evidence="1">
    <location>
        <begin position="42"/>
        <end position="78"/>
    </location>
</feature>
<evidence type="ECO:0000256" key="1">
    <source>
        <dbReference type="SAM" id="MobiDB-lite"/>
    </source>
</evidence>
<keyword evidence="4" id="KW-1185">Reference proteome</keyword>
<reference evidence="4" key="1">
    <citation type="journal article" date="2019" name="Curr. Biol.">
        <title>Genome Sequence of Striga asiatica Provides Insight into the Evolution of Plant Parasitism.</title>
        <authorList>
            <person name="Yoshida S."/>
            <person name="Kim S."/>
            <person name="Wafula E.K."/>
            <person name="Tanskanen J."/>
            <person name="Kim Y.M."/>
            <person name="Honaas L."/>
            <person name="Yang Z."/>
            <person name="Spallek T."/>
            <person name="Conn C.E."/>
            <person name="Ichihashi Y."/>
            <person name="Cheong K."/>
            <person name="Cui S."/>
            <person name="Der J.P."/>
            <person name="Gundlach H."/>
            <person name="Jiao Y."/>
            <person name="Hori C."/>
            <person name="Ishida J.K."/>
            <person name="Kasahara H."/>
            <person name="Kiba T."/>
            <person name="Kim M.S."/>
            <person name="Koo N."/>
            <person name="Laohavisit A."/>
            <person name="Lee Y.H."/>
            <person name="Lumba S."/>
            <person name="McCourt P."/>
            <person name="Mortimer J.C."/>
            <person name="Mutuku J.M."/>
            <person name="Nomura T."/>
            <person name="Sasaki-Sekimoto Y."/>
            <person name="Seto Y."/>
            <person name="Wang Y."/>
            <person name="Wakatake T."/>
            <person name="Sakakibara H."/>
            <person name="Demura T."/>
            <person name="Yamaguchi S."/>
            <person name="Yoneyama K."/>
            <person name="Manabe R.I."/>
            <person name="Nelson D.C."/>
            <person name="Schulman A.H."/>
            <person name="Timko M.P."/>
            <person name="dePamphilis C.W."/>
            <person name="Choi D."/>
            <person name="Shirasu K."/>
        </authorList>
    </citation>
    <scope>NUCLEOTIDE SEQUENCE [LARGE SCALE GENOMIC DNA]</scope>
    <source>
        <strain evidence="4">cv. UVA1</strain>
    </source>
</reference>
<keyword evidence="2" id="KW-1133">Transmembrane helix</keyword>
<feature type="transmembrane region" description="Helical" evidence="2">
    <location>
        <begin position="21"/>
        <end position="39"/>
    </location>
</feature>
<organism evidence="3 4">
    <name type="scientific">Striga asiatica</name>
    <name type="common">Asiatic witchweed</name>
    <name type="synonym">Buchnera asiatica</name>
    <dbReference type="NCBI Taxonomy" id="4170"/>
    <lineage>
        <taxon>Eukaryota</taxon>
        <taxon>Viridiplantae</taxon>
        <taxon>Streptophyta</taxon>
        <taxon>Embryophyta</taxon>
        <taxon>Tracheophyta</taxon>
        <taxon>Spermatophyta</taxon>
        <taxon>Magnoliopsida</taxon>
        <taxon>eudicotyledons</taxon>
        <taxon>Gunneridae</taxon>
        <taxon>Pentapetalae</taxon>
        <taxon>asterids</taxon>
        <taxon>lamiids</taxon>
        <taxon>Lamiales</taxon>
        <taxon>Orobanchaceae</taxon>
        <taxon>Buchnereae</taxon>
        <taxon>Striga</taxon>
    </lineage>
</organism>
<proteinExistence type="predicted"/>